<evidence type="ECO:0000256" key="8">
    <source>
        <dbReference type="ARBA" id="ARBA00022884"/>
    </source>
</evidence>
<dbReference type="GO" id="GO:0030145">
    <property type="term" value="F:manganese ion binding"/>
    <property type="evidence" value="ECO:0007669"/>
    <property type="project" value="InterPro"/>
</dbReference>
<dbReference type="GO" id="GO:0140933">
    <property type="term" value="F:5'-(N(7)-methylguanosine 5'-triphospho)-[mRNA] hydrolase activity"/>
    <property type="evidence" value="ECO:0007669"/>
    <property type="project" value="InterPro"/>
</dbReference>
<keyword evidence="5" id="KW-0507">mRNA processing</keyword>
<dbReference type="InParanoid" id="A3LZ25"/>
<sequence length="927" mass="103347">MSKSKIYNSRFTNHIHSLSYLFASFTIHSSSFLSFSTLSSISNSLMSIQLRDGLANQSVDLVLEDLLVRFLVNCPEEDLSSIERVFFQVEEAQWFYTDFVRVLNPALPNMKMKSFCSKFLEKCPLFWKWGDPNDALSRFGKYKSTIPVRGVALFNRDLTKVLLVKGTESNSWSFPRGKISKDESDINCAIREVEEETGFNAKDLINESDVIERTFKGKNYKIYLVRDVPEDYNFSPVARGEIAMIEWHDIKTLQKKIRASPNNYFIVETVIKPMIQWINKKKGGLNEAELMLKAEIQLKALLGVGKREENVDAGRELLNILQKVSPSHSASDSNVVPLSSTVPGAPQQQNYIQFALPQHLQNQIPFFSSSSTHHPQPMLPFFNPFGFYPGGSPLPPHAITPVPMPVPPHQIPFSNVSPQKQRHPYEIHQPTSESLQKPTGKNSKEFLSILNTKSSKITDEATSKDYVRSTEAENNRTKAQDLLNLVGKQRKESVTSESRSILDLVNRKQVSSSPSPEQDPGKTLLNILNEKKHPEIVPTRDSRFLGINSPIASNDLEESVIHGAGLGLPAPEPGKITLLKRPDDATEGRRKKSADLLSLLGKKPIVQPRQEVKSSSNEILDLLKGPKKPLSETTRSPNSSSKELLELLKPKKEPIAVDHTSSNELLDLLIKNKPSSESEKKPNNPLLDMLHSKAPRQVSQPNAEHNHTSANELLGLLNKKPSIPLNDADSNFIREEKIEETQFDNFEDFEDFEDFGVIDNQLLGKTSFRNFDIASDEEDVDHLIDDLGDPYSAPNTAVESFSNPPDFFSDPQPSLEPKKGKIRLLKPGEVLNDIFSTNRPNVSSPPVHASNANGQNLLALLNGKNPSNSNGAIPVSDSFQSIYGNANPTAGLDSNTPSSLTNALSGQNSPNKNSANFLKDILWKREP</sequence>
<dbReference type="Pfam" id="PF00293">
    <property type="entry name" value="NUDIX"/>
    <property type="match status" value="1"/>
</dbReference>
<comment type="cofactor">
    <cofactor evidence="1">
        <name>Mn(2+)</name>
        <dbReference type="ChEBI" id="CHEBI:29035"/>
    </cofactor>
</comment>
<evidence type="ECO:0000256" key="1">
    <source>
        <dbReference type="ARBA" id="ARBA00001936"/>
    </source>
</evidence>
<dbReference type="RefSeq" id="XP_001386294.2">
    <property type="nucleotide sequence ID" value="XM_001386257.1"/>
</dbReference>
<dbReference type="PROSITE" id="PS51462">
    <property type="entry name" value="NUDIX"/>
    <property type="match status" value="1"/>
</dbReference>
<evidence type="ECO:0000313" key="14">
    <source>
        <dbReference type="Proteomes" id="UP000002258"/>
    </source>
</evidence>
<dbReference type="OrthoDB" id="18996at2759"/>
<protein>
    <recommendedName>
        <fullName evidence="12">Nudix hydrolase domain-containing protein</fullName>
    </recommendedName>
</protein>
<dbReference type="GO" id="GO:0003723">
    <property type="term" value="F:RNA binding"/>
    <property type="evidence" value="ECO:0007669"/>
    <property type="project" value="UniProtKB-KW"/>
</dbReference>
<dbReference type="GO" id="GO:0000184">
    <property type="term" value="P:nuclear-transcribed mRNA catabolic process, nonsense-mediated decay"/>
    <property type="evidence" value="ECO:0007669"/>
    <property type="project" value="UniProtKB-KW"/>
</dbReference>
<dbReference type="GO" id="GO:0000932">
    <property type="term" value="C:P-body"/>
    <property type="evidence" value="ECO:0007669"/>
    <property type="project" value="UniProtKB-SubCell"/>
</dbReference>
<dbReference type="InterPro" id="IPR000086">
    <property type="entry name" value="NUDIX_hydrolase_dom"/>
</dbReference>
<keyword evidence="6" id="KW-0479">Metal-binding</keyword>
<keyword evidence="9" id="KW-0866">Nonsense-mediated mRNA decay</keyword>
<dbReference type="KEGG" id="pic:PICST_68309"/>
<dbReference type="SUPFAM" id="SSF55811">
    <property type="entry name" value="Nudix"/>
    <property type="match status" value="1"/>
</dbReference>
<organism evidence="13 14">
    <name type="scientific">Scheffersomyces stipitis (strain ATCC 58785 / CBS 6054 / NBRC 10063 / NRRL Y-11545)</name>
    <name type="common">Yeast</name>
    <name type="synonym">Pichia stipitis</name>
    <dbReference type="NCBI Taxonomy" id="322104"/>
    <lineage>
        <taxon>Eukaryota</taxon>
        <taxon>Fungi</taxon>
        <taxon>Dikarya</taxon>
        <taxon>Ascomycota</taxon>
        <taxon>Saccharomycotina</taxon>
        <taxon>Pichiomycetes</taxon>
        <taxon>Debaryomycetaceae</taxon>
        <taxon>Scheffersomyces</taxon>
    </lineage>
</organism>
<dbReference type="InterPro" id="IPR036189">
    <property type="entry name" value="DCP2_BoxA_sf"/>
</dbReference>
<keyword evidence="7" id="KW-0378">Hydrolase</keyword>
<dbReference type="GeneID" id="4840727"/>
<dbReference type="EMBL" id="CP000501">
    <property type="protein sequence ID" value="ABN68265.2"/>
    <property type="molecule type" value="Genomic_DNA"/>
</dbReference>
<dbReference type="Proteomes" id="UP000002258">
    <property type="component" value="Chromosome 7"/>
</dbReference>
<evidence type="ECO:0000256" key="3">
    <source>
        <dbReference type="ARBA" id="ARBA00005279"/>
    </source>
</evidence>
<accession>A3LZ25</accession>
<dbReference type="PANTHER" id="PTHR23114">
    <property type="entry name" value="M7GPPPN-MRNA HYDROLASE"/>
    <property type="match status" value="1"/>
</dbReference>
<feature type="region of interest" description="Disordered" evidence="11">
    <location>
        <begin position="608"/>
        <end position="642"/>
    </location>
</feature>
<dbReference type="PROSITE" id="PS00893">
    <property type="entry name" value="NUDIX_BOX"/>
    <property type="match status" value="1"/>
</dbReference>
<dbReference type="InterPro" id="IPR015797">
    <property type="entry name" value="NUDIX_hydrolase-like_dom_sf"/>
</dbReference>
<comment type="subcellular location">
    <subcellularLocation>
        <location evidence="2">Cytoplasm</location>
        <location evidence="2">P-body</location>
    </subcellularLocation>
</comment>
<evidence type="ECO:0000256" key="7">
    <source>
        <dbReference type="ARBA" id="ARBA00022801"/>
    </source>
</evidence>
<name>A3LZ25_PICST</name>
<comment type="similarity">
    <text evidence="3">Belongs to the Nudix hydrolase family. DCP2 subfamily.</text>
</comment>
<feature type="region of interest" description="Disordered" evidence="11">
    <location>
        <begin position="893"/>
        <end position="914"/>
    </location>
</feature>
<keyword evidence="10" id="KW-0464">Manganese</keyword>
<dbReference type="FunFam" id="3.90.79.10:FF:000045">
    <property type="entry name" value="mRNA-decapping enzyme 2"/>
    <property type="match status" value="1"/>
</dbReference>
<dbReference type="eggNOG" id="KOG2937">
    <property type="taxonomic scope" value="Eukaryota"/>
</dbReference>
<dbReference type="SMART" id="SM01125">
    <property type="entry name" value="DCP2"/>
    <property type="match status" value="1"/>
</dbReference>
<gene>
    <name evidence="13" type="ORF">PICST_68309</name>
</gene>
<dbReference type="Pfam" id="PF05026">
    <property type="entry name" value="DCP2"/>
    <property type="match status" value="1"/>
</dbReference>
<dbReference type="InterPro" id="IPR020084">
    <property type="entry name" value="NUDIX_hydrolase_CS"/>
</dbReference>
<evidence type="ECO:0000256" key="5">
    <source>
        <dbReference type="ARBA" id="ARBA00022664"/>
    </source>
</evidence>
<dbReference type="Gene3D" id="1.10.10.1050">
    <property type="entry name" value="Dcp2, box A domain"/>
    <property type="match status" value="1"/>
</dbReference>
<evidence type="ECO:0000256" key="4">
    <source>
        <dbReference type="ARBA" id="ARBA00022490"/>
    </source>
</evidence>
<dbReference type="OMA" id="PLIWKWG"/>
<dbReference type="GO" id="GO:0006397">
    <property type="term" value="P:mRNA processing"/>
    <property type="evidence" value="ECO:0007669"/>
    <property type="project" value="UniProtKB-KW"/>
</dbReference>
<dbReference type="STRING" id="322104.A3LZ25"/>
<evidence type="ECO:0000256" key="9">
    <source>
        <dbReference type="ARBA" id="ARBA00023161"/>
    </source>
</evidence>
<dbReference type="GO" id="GO:0000290">
    <property type="term" value="P:deadenylation-dependent decapping of nuclear-transcribed mRNA"/>
    <property type="evidence" value="ECO:0007669"/>
    <property type="project" value="InterPro"/>
</dbReference>
<evidence type="ECO:0000256" key="11">
    <source>
        <dbReference type="SAM" id="MobiDB-lite"/>
    </source>
</evidence>
<dbReference type="HOGENOM" id="CLU_014214_0_0_1"/>
<proteinExistence type="inferred from homology"/>
<dbReference type="InterPro" id="IPR044099">
    <property type="entry name" value="Dcp2_NUDIX"/>
</dbReference>
<dbReference type="PANTHER" id="PTHR23114:SF17">
    <property type="entry name" value="M7GPPPN-MRNA HYDROLASE"/>
    <property type="match status" value="1"/>
</dbReference>
<reference evidence="13 14" key="1">
    <citation type="journal article" date="2007" name="Nat. Biotechnol.">
        <title>Genome sequence of the lignocellulose-bioconverting and xylose-fermenting yeast Pichia stipitis.</title>
        <authorList>
            <person name="Jeffries T.W."/>
            <person name="Grigoriev I.V."/>
            <person name="Grimwood J."/>
            <person name="Laplaza J.M."/>
            <person name="Aerts A."/>
            <person name="Salamov A."/>
            <person name="Schmutz J."/>
            <person name="Lindquist E."/>
            <person name="Dehal P."/>
            <person name="Shapiro H."/>
            <person name="Jin Y.S."/>
            <person name="Passoth V."/>
            <person name="Richardson P.M."/>
        </authorList>
    </citation>
    <scope>NUCLEOTIDE SEQUENCE [LARGE SCALE GENOMIC DNA]</scope>
    <source>
        <strain evidence="14">ATCC 58785 / CBS 6054 / NBRC 10063 / NRRL Y-11545</strain>
    </source>
</reference>
<keyword evidence="14" id="KW-1185">Reference proteome</keyword>
<evidence type="ECO:0000256" key="2">
    <source>
        <dbReference type="ARBA" id="ARBA00004201"/>
    </source>
</evidence>
<dbReference type="CDD" id="cd03672">
    <property type="entry name" value="NUDIX_Dcp2p_Nudt20"/>
    <property type="match status" value="1"/>
</dbReference>
<dbReference type="AlphaFoldDB" id="A3LZ25"/>
<feature type="domain" description="Nudix hydrolase" evidence="12">
    <location>
        <begin position="144"/>
        <end position="272"/>
    </location>
</feature>
<feature type="region of interest" description="Disordered" evidence="11">
    <location>
        <begin position="799"/>
        <end position="819"/>
    </location>
</feature>
<dbReference type="InterPro" id="IPR007722">
    <property type="entry name" value="DCP2_BoxA"/>
</dbReference>
<evidence type="ECO:0000256" key="10">
    <source>
        <dbReference type="ARBA" id="ARBA00023211"/>
    </source>
</evidence>
<keyword evidence="8" id="KW-0694">RNA-binding</keyword>
<evidence type="ECO:0000256" key="6">
    <source>
        <dbReference type="ARBA" id="ARBA00022723"/>
    </source>
</evidence>
<evidence type="ECO:0000313" key="13">
    <source>
        <dbReference type="EMBL" id="ABN68265.2"/>
    </source>
</evidence>
<dbReference type="SUPFAM" id="SSF140586">
    <property type="entry name" value="Dcp2 domain-like"/>
    <property type="match status" value="1"/>
</dbReference>
<evidence type="ECO:0000259" key="12">
    <source>
        <dbReference type="PROSITE" id="PS51462"/>
    </source>
</evidence>
<dbReference type="FunCoup" id="A3LZ25">
    <property type="interactions" value="339"/>
</dbReference>
<keyword evidence="4" id="KW-0963">Cytoplasm</keyword>
<dbReference type="Gene3D" id="3.90.79.10">
    <property type="entry name" value="Nucleoside Triphosphate Pyrophosphohydrolase"/>
    <property type="match status" value="1"/>
</dbReference>